<proteinExistence type="predicted"/>
<gene>
    <name evidence="1" type="ORF">EVA_16553</name>
</gene>
<organism evidence="1">
    <name type="scientific">gut metagenome</name>
    <dbReference type="NCBI Taxonomy" id="749906"/>
    <lineage>
        <taxon>unclassified sequences</taxon>
        <taxon>metagenomes</taxon>
        <taxon>organismal metagenomes</taxon>
    </lineage>
</organism>
<evidence type="ECO:0000313" key="1">
    <source>
        <dbReference type="EMBL" id="EJW95339.1"/>
    </source>
</evidence>
<comment type="caution">
    <text evidence="1">The sequence shown here is derived from an EMBL/GenBank/DDBJ whole genome shotgun (WGS) entry which is preliminary data.</text>
</comment>
<reference evidence="1" key="1">
    <citation type="journal article" date="2012" name="PLoS ONE">
        <title>Gene sets for utilization of primary and secondary nutrition supplies in the distal gut of endangered iberian lynx.</title>
        <authorList>
            <person name="Alcaide M."/>
            <person name="Messina E."/>
            <person name="Richter M."/>
            <person name="Bargiela R."/>
            <person name="Peplies J."/>
            <person name="Huws S.A."/>
            <person name="Newbold C.J."/>
            <person name="Golyshin P.N."/>
            <person name="Simon M.A."/>
            <person name="Lopez G."/>
            <person name="Yakimov M.M."/>
            <person name="Ferrer M."/>
        </authorList>
    </citation>
    <scope>NUCLEOTIDE SEQUENCE</scope>
</reference>
<dbReference type="AlphaFoldDB" id="J9G767"/>
<name>J9G767_9ZZZZ</name>
<protein>
    <submittedName>
        <fullName evidence="1">Uncharacterized protein</fullName>
    </submittedName>
</protein>
<dbReference type="EMBL" id="AMCI01005859">
    <property type="protein sequence ID" value="EJW95339.1"/>
    <property type="molecule type" value="Genomic_DNA"/>
</dbReference>
<accession>J9G767</accession>
<sequence length="251" mass="29551">MHQLTLFDQYLHQRGKSVASLLQHYYTRHFRTDYGYDPGHELSLPQADDSYANKIKVLAPELESVVKRYDLFVEAGEVDPFLYEYKTGFRIDDAHSLLKEQQKYAVIAPENNEIYKLMYLLFSDQAGVNHVAPYLDNQAKMDVLKQLWDRQEISYHHCTPPMQAEIMRMMDSGWLEFDDHLLSPSERHWVNFYLNDAEYSNGLKIRNRYAHGQGNLRPEEDRAAYYALLLVFIVLLLKMDDDLALHQDLKK</sequence>